<evidence type="ECO:0000313" key="2">
    <source>
        <dbReference type="EMBL" id="MEF3080360.1"/>
    </source>
</evidence>
<sequence length="260" mass="30026">MNRPKVSIITINYNNVAGLEDTILSVKNQTYPNIEYVVVDGMSDDGSDKVLDQEAENINVLIRERDTGIFNAMNKGIANANGDYLLFLNSGDVFTSKTVLNDFINHPNFEGDIIYGDYKFSEGGKVYPDTLTPEYFMRSSLPHQSTLIHNRVFKIIGGYDESYKIVGDREHFLRAYISNKFIFNHIPVAVAMFDLTGRSNAPEFKVQKLEEDHRAFKTHYGLFYDDYVEFFRLKRELSITKRKTINGIYKRVIIKIKRLF</sequence>
<feature type="domain" description="Glycosyltransferase 2-like" evidence="1">
    <location>
        <begin position="7"/>
        <end position="126"/>
    </location>
</feature>
<gene>
    <name evidence="2" type="ORF">V1468_15200</name>
</gene>
<dbReference type="InterPro" id="IPR001173">
    <property type="entry name" value="Glyco_trans_2-like"/>
</dbReference>
<accession>A0ABU7W9P9</accession>
<keyword evidence="2" id="KW-0808">Transferase</keyword>
<comment type="caution">
    <text evidence="2">The sequence shown here is derived from an EMBL/GenBank/DDBJ whole genome shotgun (WGS) entry which is preliminary data.</text>
</comment>
<dbReference type="PANTHER" id="PTHR22916">
    <property type="entry name" value="GLYCOSYLTRANSFERASE"/>
    <property type="match status" value="1"/>
</dbReference>
<organism evidence="2 3">
    <name type="scientific">Winogradskyella poriferorum</name>
    <dbReference type="NCBI Taxonomy" id="307627"/>
    <lineage>
        <taxon>Bacteria</taxon>
        <taxon>Pseudomonadati</taxon>
        <taxon>Bacteroidota</taxon>
        <taxon>Flavobacteriia</taxon>
        <taxon>Flavobacteriales</taxon>
        <taxon>Flavobacteriaceae</taxon>
        <taxon>Winogradskyella</taxon>
    </lineage>
</organism>
<dbReference type="RefSeq" id="WP_331811061.1">
    <property type="nucleotide sequence ID" value="NZ_JAZHOU010000007.1"/>
</dbReference>
<keyword evidence="3" id="KW-1185">Reference proteome</keyword>
<dbReference type="PANTHER" id="PTHR22916:SF67">
    <property type="entry name" value="COLANIC ACID BIOSYNTHESIS GLYCOSYL TRANSFERASE WCAE-RELATED"/>
    <property type="match status" value="1"/>
</dbReference>
<keyword evidence="2" id="KW-0328">Glycosyltransferase</keyword>
<dbReference type="EMBL" id="JAZHOU010000007">
    <property type="protein sequence ID" value="MEF3080360.1"/>
    <property type="molecule type" value="Genomic_DNA"/>
</dbReference>
<dbReference type="EC" id="2.4.-.-" evidence="2"/>
<evidence type="ECO:0000259" key="1">
    <source>
        <dbReference type="Pfam" id="PF00535"/>
    </source>
</evidence>
<evidence type="ECO:0000313" key="3">
    <source>
        <dbReference type="Proteomes" id="UP001356704"/>
    </source>
</evidence>
<dbReference type="Pfam" id="PF00535">
    <property type="entry name" value="Glycos_transf_2"/>
    <property type="match status" value="1"/>
</dbReference>
<dbReference type="SUPFAM" id="SSF53448">
    <property type="entry name" value="Nucleotide-diphospho-sugar transferases"/>
    <property type="match status" value="1"/>
</dbReference>
<dbReference type="Gene3D" id="3.90.550.10">
    <property type="entry name" value="Spore Coat Polysaccharide Biosynthesis Protein SpsA, Chain A"/>
    <property type="match status" value="1"/>
</dbReference>
<reference evidence="2 3" key="1">
    <citation type="submission" date="2024-02" db="EMBL/GenBank/DDBJ databases">
        <title>Winogradskyella poriferorum JCM 12885.</title>
        <authorList>
            <person name="Zhang D.-F."/>
            <person name="Fu Z.-Y."/>
        </authorList>
    </citation>
    <scope>NUCLEOTIDE SEQUENCE [LARGE SCALE GENOMIC DNA]</scope>
    <source>
        <strain evidence="2 3">JCM 12885</strain>
    </source>
</reference>
<dbReference type="CDD" id="cd06433">
    <property type="entry name" value="GT_2_WfgS_like"/>
    <property type="match status" value="1"/>
</dbReference>
<name>A0ABU7W9P9_9FLAO</name>
<dbReference type="InterPro" id="IPR029044">
    <property type="entry name" value="Nucleotide-diphossugar_trans"/>
</dbReference>
<dbReference type="GO" id="GO:0016757">
    <property type="term" value="F:glycosyltransferase activity"/>
    <property type="evidence" value="ECO:0007669"/>
    <property type="project" value="UniProtKB-KW"/>
</dbReference>
<proteinExistence type="predicted"/>
<dbReference type="Proteomes" id="UP001356704">
    <property type="component" value="Unassembled WGS sequence"/>
</dbReference>
<protein>
    <submittedName>
        <fullName evidence="2">Glycosyltransferase family 2 protein</fullName>
        <ecNumber evidence="2">2.4.-.-</ecNumber>
    </submittedName>
</protein>